<evidence type="ECO:0000256" key="6">
    <source>
        <dbReference type="SAM" id="MobiDB-lite"/>
    </source>
</evidence>
<feature type="compositionally biased region" description="Acidic residues" evidence="6">
    <location>
        <begin position="568"/>
        <end position="577"/>
    </location>
</feature>
<dbReference type="Proteomes" id="UP000242525">
    <property type="component" value="Unassembled WGS sequence"/>
</dbReference>
<comment type="similarity">
    <text evidence="1 5">Belongs to the PP2C family.</text>
</comment>
<feature type="domain" description="PPM-type phosphatase" evidence="7">
    <location>
        <begin position="44"/>
        <end position="436"/>
    </location>
</feature>
<feature type="compositionally biased region" description="Polar residues" evidence="6">
    <location>
        <begin position="173"/>
        <end position="182"/>
    </location>
</feature>
<dbReference type="InterPro" id="IPR001932">
    <property type="entry name" value="PPM-type_phosphatase-like_dom"/>
</dbReference>
<dbReference type="EMBL" id="CCBN010000004">
    <property type="protein sequence ID" value="CDO53179.1"/>
    <property type="molecule type" value="Genomic_DNA"/>
</dbReference>
<feature type="region of interest" description="Disordered" evidence="6">
    <location>
        <begin position="450"/>
        <end position="500"/>
    </location>
</feature>
<evidence type="ECO:0000256" key="1">
    <source>
        <dbReference type="ARBA" id="ARBA00006702"/>
    </source>
</evidence>
<evidence type="ECO:0000256" key="4">
    <source>
        <dbReference type="ARBA" id="ARBA00022912"/>
    </source>
</evidence>
<feature type="region of interest" description="Disordered" evidence="6">
    <location>
        <begin position="173"/>
        <end position="192"/>
    </location>
</feature>
<sequence length="707" mass="78133">MPLSINENLPTQTSDLFPYTDDIQFLQNSAPRSATYYHKPDYLQASFCHTQNDRYRSTMEDASKVILNYQNTPGNGYFAIFDGHAGSFTSKWCAANMNKLLSQNLTLLSQRTFASSSAPPQSIPSILALTFDQVNQKIIAHKDYDNSGSTASIAYLKTERLYPDTGLYLSTPSSSFNHQQLPRNRRRYSSFSPASPQFLVSSPTLSNNIAPPPALTDNRFQKINTSMPAPTPPNYIHTSRARHPSTLSNARYNTISTNNNFPTNSTARTGSASTTNLTSKANLTGSGANNTMTIRKTLYTANVGDSAIVICRNGRALRVTHDHRATDPTEADRIRAAGGTIENGRVNKSLSVTRALGDQPFRPYVSARPLTAEVQLDDNDEFFVIACDGVWDVCSDQSVIDLIHDVENTDEAAREIVRHALRRGSTDNVTCMVVRLKPVAECKEQLSAVASPSLFQSSPGTASSNPISIPNSSASPGDSAATSGNTTPQEQPEPHTGSLPMHEVSFVDTIDFPAHQLHMSLPLRRDQVAVQDPSPVRHQRVASVHTVNPSVGDPRLDTLSPTDSDLTISEEDDEEESMVPGISIEEEDLEQAIADDDDEIFDMQQPSDDAGLSNTTLRQPPELFRHHRSATSFTVDHQPPRFRRELLLQQQQQDHPHHHPRSTPVFELEQESKVSKLDRYGRFKRSIQLEYSYDGGDECAITDDDSD</sequence>
<dbReference type="PANTHER" id="PTHR13832">
    <property type="entry name" value="PROTEIN PHOSPHATASE 2C"/>
    <property type="match status" value="1"/>
</dbReference>
<feature type="compositionally biased region" description="Polar residues" evidence="6">
    <location>
        <begin position="450"/>
        <end position="461"/>
    </location>
</feature>
<dbReference type="Pfam" id="PF00481">
    <property type="entry name" value="PP2C"/>
    <property type="match status" value="2"/>
</dbReference>
<dbReference type="AlphaFoldDB" id="A0A0J9X7I8"/>
<dbReference type="InterPro" id="IPR015655">
    <property type="entry name" value="PP2C"/>
</dbReference>
<dbReference type="PROSITE" id="PS01032">
    <property type="entry name" value="PPM_1"/>
    <property type="match status" value="1"/>
</dbReference>
<dbReference type="SUPFAM" id="SSF81606">
    <property type="entry name" value="PP2C-like"/>
    <property type="match status" value="2"/>
</dbReference>
<evidence type="ECO:0000256" key="5">
    <source>
        <dbReference type="RuleBase" id="RU003465"/>
    </source>
</evidence>
<evidence type="ECO:0000313" key="8">
    <source>
        <dbReference type="EMBL" id="CDO53179.1"/>
    </source>
</evidence>
<dbReference type="PANTHER" id="PTHR13832:SF837">
    <property type="entry name" value="PROTEIN PHOSPHATASE 2C-LIKE DOMAIN-CONTAINING PROTEIN 1"/>
    <property type="match status" value="1"/>
</dbReference>
<feature type="region of interest" description="Disordered" evidence="6">
    <location>
        <begin position="548"/>
        <end position="584"/>
    </location>
</feature>
<feature type="region of interest" description="Disordered" evidence="6">
    <location>
        <begin position="255"/>
        <end position="275"/>
    </location>
</feature>
<keyword evidence="4 5" id="KW-0904">Protein phosphatase</keyword>
<gene>
    <name evidence="8" type="ORF">BN980_GECA04s05631g</name>
</gene>
<reference evidence="8" key="1">
    <citation type="submission" date="2014-03" db="EMBL/GenBank/DDBJ databases">
        <authorList>
            <person name="Casaregola S."/>
        </authorList>
    </citation>
    <scope>NUCLEOTIDE SEQUENCE [LARGE SCALE GENOMIC DNA]</scope>
    <source>
        <strain evidence="8">CLIB 918</strain>
    </source>
</reference>
<evidence type="ECO:0000259" key="7">
    <source>
        <dbReference type="PROSITE" id="PS51746"/>
    </source>
</evidence>
<evidence type="ECO:0000256" key="3">
    <source>
        <dbReference type="ARBA" id="ARBA00022801"/>
    </source>
</evidence>
<feature type="compositionally biased region" description="Polar residues" evidence="6">
    <location>
        <begin position="480"/>
        <end position="490"/>
    </location>
</feature>
<feature type="region of interest" description="Disordered" evidence="6">
    <location>
        <begin position="650"/>
        <end position="671"/>
    </location>
</feature>
<dbReference type="OrthoDB" id="10264738at2759"/>
<evidence type="ECO:0000256" key="2">
    <source>
        <dbReference type="ARBA" id="ARBA00022723"/>
    </source>
</evidence>
<protein>
    <recommendedName>
        <fullName evidence="7">PPM-type phosphatase domain-containing protein</fullName>
    </recommendedName>
</protein>
<name>A0A0J9X7I8_GEOCN</name>
<comment type="caution">
    <text evidence="8">The sequence shown here is derived from an EMBL/GenBank/DDBJ whole genome shotgun (WGS) entry which is preliminary data.</text>
</comment>
<dbReference type="SMART" id="SM00332">
    <property type="entry name" value="PP2Cc"/>
    <property type="match status" value="1"/>
</dbReference>
<dbReference type="PROSITE" id="PS51746">
    <property type="entry name" value="PPM_2"/>
    <property type="match status" value="1"/>
</dbReference>
<dbReference type="Gene3D" id="3.60.40.10">
    <property type="entry name" value="PPM-type phosphatase domain"/>
    <property type="match status" value="2"/>
</dbReference>
<proteinExistence type="inferred from homology"/>
<dbReference type="GO" id="GO:0004722">
    <property type="term" value="F:protein serine/threonine phosphatase activity"/>
    <property type="evidence" value="ECO:0007669"/>
    <property type="project" value="InterPro"/>
</dbReference>
<keyword evidence="2" id="KW-0479">Metal-binding</keyword>
<evidence type="ECO:0000313" key="9">
    <source>
        <dbReference type="Proteomes" id="UP000242525"/>
    </source>
</evidence>
<dbReference type="InterPro" id="IPR036457">
    <property type="entry name" value="PPM-type-like_dom_sf"/>
</dbReference>
<organism evidence="8 9">
    <name type="scientific">Geotrichum candidum</name>
    <name type="common">Oospora lactis</name>
    <name type="synonym">Dipodascus geotrichum</name>
    <dbReference type="NCBI Taxonomy" id="1173061"/>
    <lineage>
        <taxon>Eukaryota</taxon>
        <taxon>Fungi</taxon>
        <taxon>Dikarya</taxon>
        <taxon>Ascomycota</taxon>
        <taxon>Saccharomycotina</taxon>
        <taxon>Dipodascomycetes</taxon>
        <taxon>Dipodascales</taxon>
        <taxon>Dipodascaceae</taxon>
        <taxon>Geotrichum</taxon>
    </lineage>
</organism>
<keyword evidence="9" id="KW-1185">Reference proteome</keyword>
<keyword evidence="3 5" id="KW-0378">Hydrolase</keyword>
<dbReference type="InterPro" id="IPR000222">
    <property type="entry name" value="PP2C_BS"/>
</dbReference>
<accession>A0A0J9X7I8</accession>
<feature type="compositionally biased region" description="Low complexity" evidence="6">
    <location>
        <begin position="462"/>
        <end position="475"/>
    </location>
</feature>
<dbReference type="GO" id="GO:0046872">
    <property type="term" value="F:metal ion binding"/>
    <property type="evidence" value="ECO:0007669"/>
    <property type="project" value="UniProtKB-KW"/>
</dbReference>
<dbReference type="CDD" id="cd00143">
    <property type="entry name" value="PP2Cc"/>
    <property type="match status" value="1"/>
</dbReference>
<dbReference type="STRING" id="1173061.A0A0J9X7I8"/>